<accession>A0A2Z2GTJ5</accession>
<name>A0A2Z2GTJ5_9CAUD</name>
<sequence length="95" mass="11781">MNYRENRHYINKHGQQLKHFMIEKFGLEEYKIWCKLNAFKYQSRAGKKEGNSTLKDLNKRDDYINEVYEEEYKRQETTEYLRALANEFEFWKGKE</sequence>
<dbReference type="InterPro" id="IPR021739">
    <property type="entry name" value="SaV-like"/>
</dbReference>
<evidence type="ECO:0000313" key="2">
    <source>
        <dbReference type="Proteomes" id="UP000251251"/>
    </source>
</evidence>
<dbReference type="Proteomes" id="UP000251251">
    <property type="component" value="Segment"/>
</dbReference>
<proteinExistence type="predicted"/>
<dbReference type="EMBL" id="KY888143">
    <property type="protein sequence ID" value="ARQ94841.1"/>
    <property type="molecule type" value="Genomic_DNA"/>
</dbReference>
<keyword evidence="2" id="KW-1185">Reference proteome</keyword>
<organism evidence="1 2">
    <name type="scientific">Lactococcus phage PLgW-1</name>
    <dbReference type="NCBI Taxonomy" id="1983536"/>
    <lineage>
        <taxon>Viruses</taxon>
        <taxon>Duplodnaviria</taxon>
        <taxon>Heunggongvirae</taxon>
        <taxon>Uroviricota</taxon>
        <taxon>Caudoviricetes</taxon>
        <taxon>Uwajimavirus</taxon>
        <taxon>Uwajimavirus PLgW1</taxon>
    </lineage>
</organism>
<gene>
    <name evidence="1" type="ORF">PLgW1_30</name>
</gene>
<evidence type="ECO:0000313" key="1">
    <source>
        <dbReference type="EMBL" id="ARQ94841.1"/>
    </source>
</evidence>
<protein>
    <submittedName>
        <fullName evidence="1">Uncharacterized protein</fullName>
    </submittedName>
</protein>
<reference evidence="1" key="1">
    <citation type="submission" date="2017-04" db="EMBL/GenBank/DDBJ databases">
        <title>Genome sequence and comparative analysis of three virulent Lactococcus garvieae phages, novel phages with genome architecture linking the 936 group phages of Lactococcus lactis.</title>
        <authorList>
            <person name="Hoai T.D."/>
            <person name="Nishiki I."/>
            <person name="Yoshida T."/>
            <person name="Nakai T."/>
        </authorList>
    </citation>
    <scope>NUCLEOTIDE SEQUENCE [LARGE SCALE GENOMIC DNA]</scope>
</reference>
<dbReference type="Pfam" id="PF11753">
    <property type="entry name" value="DUF3310"/>
    <property type="match status" value="1"/>
</dbReference>